<evidence type="ECO:0000256" key="3">
    <source>
        <dbReference type="ARBA" id="ARBA00022691"/>
    </source>
</evidence>
<evidence type="ECO:0000313" key="6">
    <source>
        <dbReference type="Proteomes" id="UP001140011"/>
    </source>
</evidence>
<comment type="caution">
    <text evidence="5">The sequence shown here is derived from an EMBL/GenBank/DDBJ whole genome shotgun (WGS) entry which is preliminary data.</text>
</comment>
<dbReference type="Gene3D" id="3.90.1410.10">
    <property type="entry name" value="set domain protein methyltransferase, domain 1"/>
    <property type="match status" value="2"/>
</dbReference>
<dbReference type="PANTHER" id="PTHR13271">
    <property type="entry name" value="UNCHARACTERIZED PUTATIVE METHYLTRANSFERASE"/>
    <property type="match status" value="1"/>
</dbReference>
<reference evidence="5" key="1">
    <citation type="submission" date="2022-07" db="EMBL/GenBank/DDBJ databases">
        <title>Phylogenomic reconstructions and comparative analyses of Kickxellomycotina fungi.</title>
        <authorList>
            <person name="Reynolds N.K."/>
            <person name="Stajich J.E."/>
            <person name="Barry K."/>
            <person name="Grigoriev I.V."/>
            <person name="Crous P."/>
            <person name="Smith M.E."/>
        </authorList>
    </citation>
    <scope>NUCLEOTIDE SEQUENCE</scope>
    <source>
        <strain evidence="5">BCRC 34297</strain>
    </source>
</reference>
<organism evidence="5 6">
    <name type="scientific">Coemansia pectinata</name>
    <dbReference type="NCBI Taxonomy" id="1052879"/>
    <lineage>
        <taxon>Eukaryota</taxon>
        <taxon>Fungi</taxon>
        <taxon>Fungi incertae sedis</taxon>
        <taxon>Zoopagomycota</taxon>
        <taxon>Kickxellomycotina</taxon>
        <taxon>Kickxellomycetes</taxon>
        <taxon>Kickxellales</taxon>
        <taxon>Kickxellaceae</taxon>
        <taxon>Coemansia</taxon>
    </lineage>
</organism>
<dbReference type="InterPro" id="IPR046341">
    <property type="entry name" value="SET_dom_sf"/>
</dbReference>
<dbReference type="OrthoDB" id="42889at2759"/>
<dbReference type="Proteomes" id="UP001140011">
    <property type="component" value="Unassembled WGS sequence"/>
</dbReference>
<evidence type="ECO:0000259" key="4">
    <source>
        <dbReference type="Pfam" id="PF09273"/>
    </source>
</evidence>
<dbReference type="InterPro" id="IPR036464">
    <property type="entry name" value="Rubisco_LSMT_subst-bd_sf"/>
</dbReference>
<gene>
    <name evidence="5" type="ORF">GGI19_002084</name>
</gene>
<protein>
    <recommendedName>
        <fullName evidence="4">Rubisco LSMT substrate-binding domain-containing protein</fullName>
    </recommendedName>
</protein>
<evidence type="ECO:0000256" key="1">
    <source>
        <dbReference type="ARBA" id="ARBA00022603"/>
    </source>
</evidence>
<name>A0A9W8GWF0_9FUNG</name>
<dbReference type="EMBL" id="JANBUH010000090">
    <property type="protein sequence ID" value="KAJ2754879.1"/>
    <property type="molecule type" value="Genomic_DNA"/>
</dbReference>
<keyword evidence="2" id="KW-0808">Transferase</keyword>
<dbReference type="Pfam" id="PF09273">
    <property type="entry name" value="Rubis-subs-bind"/>
    <property type="match status" value="1"/>
</dbReference>
<sequence length="596" mass="67637">MDHTSSTRSERLRKFVEWLETNGAIFSKVEIRDGTSEGGSGVYALERIESDERYAFIPHDLIITGRVCHDTVRTNEQQQQQKEGEGDDPRHRRMMLSVFLIHERFVMKEASFWKPYIDILPLEFHTPLQFNDEELKFLRGTPAEFAVEERREGYREQHQTALALVPESVIPRDVLTYENYLWAMTVLSSRSFSKDLMEGSLCSLTAESEVLMPLLDMTNHYPLTPVTWTICDDGVGFSNCGTIEAGQEIVNDYGEKSNEELMMGYGFCVPQNPLSCFHIKLNYSQDPLVEAKERILAAAGLEKSHDQYIRASELPCDLLPVLRVMVMTDVDLYYIGQDADRDLLEHVGLRNELRARFLLMFLLEKKLSVFESSVAGLPAEATTTNAQVALAYRTEIEDILRSTIANLQMAEQDIMARACRLFESEGHELPRYICAEKAATGPTSKRARADVRPSEQFIDSVLITSESFATDQAFLEASELVDVNEDILLTLFLLRARMVPSSPWHAAIRRLDGFKHPMLLLEQNTGDMYGEMLAEIGEMHDSLFPLLTEHFGDVFPAEHFTVDKFLWASGIVEAFRVIVPPRCTSGDCEVEGICLI</sequence>
<feature type="domain" description="Rubisco LSMT substrate-binding" evidence="4">
    <location>
        <begin position="285"/>
        <end position="395"/>
    </location>
</feature>
<keyword evidence="6" id="KW-1185">Reference proteome</keyword>
<dbReference type="CDD" id="cd19180">
    <property type="entry name" value="SET_SpSET10-like"/>
    <property type="match status" value="1"/>
</dbReference>
<dbReference type="GO" id="GO:0016279">
    <property type="term" value="F:protein-lysine N-methyltransferase activity"/>
    <property type="evidence" value="ECO:0007669"/>
    <property type="project" value="InterPro"/>
</dbReference>
<dbReference type="Gene3D" id="3.90.1420.10">
    <property type="entry name" value="Rubisco LSMT, substrate-binding domain"/>
    <property type="match status" value="1"/>
</dbReference>
<dbReference type="AlphaFoldDB" id="A0A9W8GWF0"/>
<proteinExistence type="predicted"/>
<dbReference type="InterPro" id="IPR044432">
    <property type="entry name" value="Set10/Efm1_SET"/>
</dbReference>
<keyword evidence="1" id="KW-0489">Methyltransferase</keyword>
<dbReference type="SUPFAM" id="SSF81822">
    <property type="entry name" value="RuBisCo LSMT C-terminal, substrate-binding domain"/>
    <property type="match status" value="1"/>
</dbReference>
<evidence type="ECO:0000313" key="5">
    <source>
        <dbReference type="EMBL" id="KAJ2754879.1"/>
    </source>
</evidence>
<dbReference type="SUPFAM" id="SSF82199">
    <property type="entry name" value="SET domain"/>
    <property type="match status" value="1"/>
</dbReference>
<dbReference type="GO" id="GO:0032259">
    <property type="term" value="P:methylation"/>
    <property type="evidence" value="ECO:0007669"/>
    <property type="project" value="UniProtKB-KW"/>
</dbReference>
<dbReference type="InterPro" id="IPR050600">
    <property type="entry name" value="SETD3_SETD6_MTase"/>
</dbReference>
<keyword evidence="3" id="KW-0949">S-adenosyl-L-methionine</keyword>
<dbReference type="InterPro" id="IPR015353">
    <property type="entry name" value="Rubisco_LSMT_subst-bd"/>
</dbReference>
<dbReference type="PANTHER" id="PTHR13271:SF147">
    <property type="entry name" value="PROTEIN-LYSINE N-METHYLTRANSFERASE EFM1-RELATED"/>
    <property type="match status" value="1"/>
</dbReference>
<evidence type="ECO:0000256" key="2">
    <source>
        <dbReference type="ARBA" id="ARBA00022679"/>
    </source>
</evidence>
<accession>A0A9W8GWF0</accession>